<dbReference type="EMBL" id="JAFBCP010000001">
    <property type="protein sequence ID" value="MBM7816116.1"/>
    <property type="molecule type" value="Genomic_DNA"/>
</dbReference>
<feature type="binding site" description="axial binding residue" evidence="1">
    <location>
        <position position="191"/>
    </location>
    <ligand>
        <name>heme b</name>
        <dbReference type="ChEBI" id="CHEBI:60344"/>
    </ligand>
    <ligandPart>
        <name>Fe</name>
        <dbReference type="ChEBI" id="CHEBI:18248"/>
    </ligandPart>
</feature>
<comment type="cofactor">
    <cofactor evidence="1">
        <name>heme b</name>
        <dbReference type="ChEBI" id="CHEBI:60344"/>
    </cofactor>
    <text evidence="1">Binds 1 heme b group per subunit, that coordinates a highly solvent-exposed Fe(III) atom.</text>
</comment>
<organism evidence="4 5">
    <name type="scientific">Brevibacterium paucivorans</name>
    <dbReference type="NCBI Taxonomy" id="170994"/>
    <lineage>
        <taxon>Bacteria</taxon>
        <taxon>Bacillati</taxon>
        <taxon>Actinomycetota</taxon>
        <taxon>Actinomycetes</taxon>
        <taxon>Micrococcales</taxon>
        <taxon>Brevibacteriaceae</taxon>
        <taxon>Brevibacterium</taxon>
    </lineage>
</organism>
<comment type="caution">
    <text evidence="1">Lacks conserved residue(s) required for the propagation of feature annotation.</text>
</comment>
<dbReference type="SUPFAM" id="SSF50814">
    <property type="entry name" value="Lipocalins"/>
    <property type="match status" value="1"/>
</dbReference>
<comment type="domain">
    <text evidence="1">Forms a 10-stranded antiparallel beta-barrel structure able to accommodate a hydrophobic ligand in its interior. In fact, this fold hosts the heme group, which is located in a wide surface cleft.</text>
</comment>
<comment type="caution">
    <text evidence="4">The sequence shown here is derived from an EMBL/GenBank/DDBJ whole genome shotgun (WGS) entry which is preliminary data.</text>
</comment>
<accession>A0A2N6VLS3</accession>
<keyword evidence="1" id="KW-0408">Iron</keyword>
<keyword evidence="1" id="KW-0349">Heme</keyword>
<dbReference type="EC" id="5.99.-.-" evidence="1"/>
<dbReference type="HAMAP" id="MF_01297">
    <property type="entry name" value="nitrobindin"/>
    <property type="match status" value="1"/>
</dbReference>
<dbReference type="EMBL" id="PNHK01000003">
    <property type="protein sequence ID" value="PMD05085.1"/>
    <property type="molecule type" value="Genomic_DNA"/>
</dbReference>
<gene>
    <name evidence="4" type="ORF">CJ199_08310</name>
    <name evidence="3" type="ORF">JOE56_000810</name>
</gene>
<evidence type="ECO:0000313" key="4">
    <source>
        <dbReference type="EMBL" id="PMD05085.1"/>
    </source>
</evidence>
<name>A0A2N6VLS3_9MICO</name>
<comment type="pathway">
    <text evidence="1">Nitrogen metabolism.</text>
</comment>
<sequence>MPVEIPTDLKPELVPLAWLIGSWEGVGVVGYGDTPDTQFGQRIDFVAPTSAPYLLYTAQSWLLGDDGKIADTLSVETGIWQLVRDRDNSDVGPGLIPPSEDSKYTNAEAVDALRNSDGDFDLEVSLVHPHGLTELYAGRINGPRIDLSTDVVARTRTSKDYKASTRMYGLVEGDLLWAWDMAANGHELASHASARLKKVA</sequence>
<keyword evidence="1" id="KW-0479">Metal-binding</keyword>
<dbReference type="InterPro" id="IPR045165">
    <property type="entry name" value="Nitrobindin"/>
</dbReference>
<evidence type="ECO:0000256" key="1">
    <source>
        <dbReference type="HAMAP-Rule" id="MF_01297"/>
    </source>
</evidence>
<comment type="function">
    <text evidence="1">Heme-binding protein able to scavenge peroxynitrite and to protect free L-tyrosine against peroxynitrite-mediated nitration, by acting as a peroxynitrite isomerase that converts peroxynitrite to nitrate. Therefore, this protein likely plays a role in peroxynitrite sensing and in the detoxification of reactive nitrogen and oxygen species (RNS and ROS, respectively). Is able to bind nitric oxide (NO) in vitro, but may act as a sensor of peroxynitrite levels in vivo.</text>
</comment>
<feature type="binding site" evidence="1">
    <location>
        <position position="159"/>
    </location>
    <ligand>
        <name>heme b</name>
        <dbReference type="ChEBI" id="CHEBI:60344"/>
    </ligand>
</feature>
<keyword evidence="6" id="KW-1185">Reference proteome</keyword>
<dbReference type="RefSeq" id="WP_102239026.1">
    <property type="nucleotide sequence ID" value="NZ_JAFBCP010000001.1"/>
</dbReference>
<evidence type="ECO:0000313" key="3">
    <source>
        <dbReference type="EMBL" id="MBM7816116.1"/>
    </source>
</evidence>
<comment type="catalytic activity">
    <reaction evidence="1">
        <text>peroxynitrite = nitrate</text>
        <dbReference type="Rhea" id="RHEA:63116"/>
        <dbReference type="ChEBI" id="CHEBI:17632"/>
        <dbReference type="ChEBI" id="CHEBI:25941"/>
    </reaction>
</comment>
<dbReference type="InterPro" id="IPR022939">
    <property type="entry name" value="Nb(III)_bact/plant"/>
</dbReference>
<dbReference type="Proteomes" id="UP000809290">
    <property type="component" value="Unassembled WGS sequence"/>
</dbReference>
<feature type="domain" description="THAP4-like heme-binding" evidence="2">
    <location>
        <begin position="12"/>
        <end position="198"/>
    </location>
</feature>
<dbReference type="InterPro" id="IPR012674">
    <property type="entry name" value="Calycin"/>
</dbReference>
<protein>
    <recommendedName>
        <fullName evidence="1">Peroxynitrite isomerase</fullName>
        <ecNumber evidence="1">5.99.-.-</ecNumber>
    </recommendedName>
    <alternativeName>
        <fullName evidence="1">Ferric nitrobindin</fullName>
        <shortName evidence="1">Nb(III)</shortName>
    </alternativeName>
</protein>
<dbReference type="CDD" id="cd07828">
    <property type="entry name" value="lipocalin_heme-bd-THAP4-like"/>
    <property type="match status" value="1"/>
</dbReference>
<dbReference type="GO" id="GO:0020037">
    <property type="term" value="F:heme binding"/>
    <property type="evidence" value="ECO:0007669"/>
    <property type="project" value="UniProtKB-UniRule"/>
</dbReference>
<evidence type="ECO:0000259" key="2">
    <source>
        <dbReference type="Pfam" id="PF08768"/>
    </source>
</evidence>
<feature type="short sequence motif" description="GXWXGXG" evidence="1">
    <location>
        <begin position="21"/>
        <end position="27"/>
    </location>
</feature>
<dbReference type="Gene3D" id="2.40.128.20">
    <property type="match status" value="1"/>
</dbReference>
<proteinExistence type="inferred from homology"/>
<keyword evidence="1" id="KW-0413">Isomerase</keyword>
<dbReference type="GO" id="GO:0046872">
    <property type="term" value="F:metal ion binding"/>
    <property type="evidence" value="ECO:0007669"/>
    <property type="project" value="UniProtKB-KW"/>
</dbReference>
<comment type="similarity">
    <text evidence="1">Belongs to the nitrobindin family.</text>
</comment>
<dbReference type="PANTHER" id="PTHR15854">
    <property type="entry name" value="THAP4 PROTEIN"/>
    <property type="match status" value="1"/>
</dbReference>
<dbReference type="InterPro" id="IPR014878">
    <property type="entry name" value="THAP4-like_heme-bd"/>
</dbReference>
<evidence type="ECO:0000313" key="6">
    <source>
        <dbReference type="Proteomes" id="UP000809290"/>
    </source>
</evidence>
<dbReference type="AlphaFoldDB" id="A0A2N6VLS3"/>
<dbReference type="Proteomes" id="UP000235598">
    <property type="component" value="Unassembled WGS sequence"/>
</dbReference>
<dbReference type="PANTHER" id="PTHR15854:SF4">
    <property type="entry name" value="PEROXYNITRITE ISOMERASE THAP4"/>
    <property type="match status" value="1"/>
</dbReference>
<dbReference type="Pfam" id="PF08768">
    <property type="entry name" value="THAP4_heme-bd"/>
    <property type="match status" value="1"/>
</dbReference>
<dbReference type="GO" id="GO:0062213">
    <property type="term" value="F:peroxynitrite isomerase activity"/>
    <property type="evidence" value="ECO:0007669"/>
    <property type="project" value="UniProtKB-UniRule"/>
</dbReference>
<reference evidence="4 5" key="1">
    <citation type="submission" date="2017-09" db="EMBL/GenBank/DDBJ databases">
        <title>Bacterial strain isolated from the female urinary microbiota.</title>
        <authorList>
            <person name="Thomas-White K."/>
            <person name="Kumar N."/>
            <person name="Forster S."/>
            <person name="Putonti C."/>
            <person name="Lawley T."/>
            <person name="Wolfe A.J."/>
        </authorList>
    </citation>
    <scope>NUCLEOTIDE SEQUENCE [LARGE SCALE GENOMIC DNA]</scope>
    <source>
        <strain evidence="4 5">UMB1301</strain>
    </source>
</reference>
<dbReference type="OrthoDB" id="4804006at2"/>
<evidence type="ECO:0000313" key="5">
    <source>
        <dbReference type="Proteomes" id="UP000235598"/>
    </source>
</evidence>
<reference evidence="3 6" key="2">
    <citation type="submission" date="2021-01" db="EMBL/GenBank/DDBJ databases">
        <title>Sequencing the genomes of 1000 actinobacteria strains.</title>
        <authorList>
            <person name="Klenk H.-P."/>
        </authorList>
    </citation>
    <scope>NUCLEOTIDE SEQUENCE [LARGE SCALE GENOMIC DNA]</scope>
    <source>
        <strain evidence="3 6">DSM 13657</strain>
    </source>
</reference>